<evidence type="ECO:0000313" key="3">
    <source>
        <dbReference type="Proteomes" id="UP001196565"/>
    </source>
</evidence>
<organism evidence="2 3">
    <name type="scientific">Roseomonas alba</name>
    <dbReference type="NCBI Taxonomy" id="2846776"/>
    <lineage>
        <taxon>Bacteria</taxon>
        <taxon>Pseudomonadati</taxon>
        <taxon>Pseudomonadota</taxon>
        <taxon>Alphaproteobacteria</taxon>
        <taxon>Acetobacterales</taxon>
        <taxon>Roseomonadaceae</taxon>
        <taxon>Roseomonas</taxon>
    </lineage>
</organism>
<evidence type="ECO:0000313" key="2">
    <source>
        <dbReference type="EMBL" id="MBW6399985.1"/>
    </source>
</evidence>
<sequence length="210" mass="22422">MTTRADIRDQVVTRLRAVPLLAGRVYPSRAWPLPGKGLVDAGKMPAGLVYANGLRRTSTSGGTSAPTFRTILPIVIHLRAEGTTVEAVDATLDALEDEVDRVLLGDPTFVAIPEELPSMEFARQLRADSDTIIGETLVTLDMQFTEAFEPRGLPPLTAARIVIDAIDPADRAGSYPAIDPFPAPAGPPRDRGPDGRPEAADITITFDTPA</sequence>
<comment type="caution">
    <text evidence="2">The sequence shown here is derived from an EMBL/GenBank/DDBJ whole genome shotgun (WGS) entry which is preliminary data.</text>
</comment>
<dbReference type="EMBL" id="JAHYBZ010000007">
    <property type="protein sequence ID" value="MBW6399985.1"/>
    <property type="molecule type" value="Genomic_DNA"/>
</dbReference>
<protein>
    <submittedName>
        <fullName evidence="2">Uncharacterized protein</fullName>
    </submittedName>
</protein>
<gene>
    <name evidence="2" type="ORF">KPL78_19145</name>
</gene>
<name>A0ABS7ACG5_9PROT</name>
<dbReference type="Proteomes" id="UP001196565">
    <property type="component" value="Unassembled WGS sequence"/>
</dbReference>
<proteinExistence type="predicted"/>
<dbReference type="RefSeq" id="WP_219764602.1">
    <property type="nucleotide sequence ID" value="NZ_JAHYBZ010000007.1"/>
</dbReference>
<reference evidence="2 3" key="1">
    <citation type="submission" date="2021-07" db="EMBL/GenBank/DDBJ databases">
        <authorList>
            <person name="So Y."/>
        </authorList>
    </citation>
    <scope>NUCLEOTIDE SEQUENCE [LARGE SCALE GENOMIC DNA]</scope>
    <source>
        <strain evidence="2 3">HJA6</strain>
    </source>
</reference>
<feature type="region of interest" description="Disordered" evidence="1">
    <location>
        <begin position="173"/>
        <end position="210"/>
    </location>
</feature>
<feature type="compositionally biased region" description="Basic and acidic residues" evidence="1">
    <location>
        <begin position="188"/>
        <end position="199"/>
    </location>
</feature>
<accession>A0ABS7ACG5</accession>
<evidence type="ECO:0000256" key="1">
    <source>
        <dbReference type="SAM" id="MobiDB-lite"/>
    </source>
</evidence>
<keyword evidence="3" id="KW-1185">Reference proteome</keyword>